<comment type="caution">
    <text evidence="4">The sequence shown here is derived from an EMBL/GenBank/DDBJ whole genome shotgun (WGS) entry which is preliminary data.</text>
</comment>
<dbReference type="PATRIC" id="fig|1674920.3.peg.1745"/>
<dbReference type="GO" id="GO:0000160">
    <property type="term" value="P:phosphorelay signal transduction system"/>
    <property type="evidence" value="ECO:0007669"/>
    <property type="project" value="InterPro"/>
</dbReference>
<feature type="modified residue" description="4-aspartylphosphate" evidence="2">
    <location>
        <position position="52"/>
    </location>
</feature>
<dbReference type="InterPro" id="IPR001789">
    <property type="entry name" value="Sig_transdc_resp-reg_receiver"/>
</dbReference>
<organism evidence="4 5">
    <name type="scientific">Pseudomonas fildesensis</name>
    <dbReference type="NCBI Taxonomy" id="1674920"/>
    <lineage>
        <taxon>Bacteria</taxon>
        <taxon>Pseudomonadati</taxon>
        <taxon>Pseudomonadota</taxon>
        <taxon>Gammaproteobacteria</taxon>
        <taxon>Pseudomonadales</taxon>
        <taxon>Pseudomonadaceae</taxon>
        <taxon>Pseudomonas</taxon>
    </lineage>
</organism>
<dbReference type="RefSeq" id="WP_048721169.1">
    <property type="nucleotide sequence ID" value="NZ_JBJGXJ010000003.1"/>
</dbReference>
<keyword evidence="1 2" id="KW-0597">Phosphoprotein</keyword>
<dbReference type="PANTHER" id="PTHR44591:SF24">
    <property type="entry name" value="PROTEIN-GLUTAMATE METHYLESTERASE_PROTEIN-GLUTAMINE GLUTAMINASE 1"/>
    <property type="match status" value="1"/>
</dbReference>
<dbReference type="Gene3D" id="3.40.50.2300">
    <property type="match status" value="1"/>
</dbReference>
<keyword evidence="5" id="KW-1185">Reference proteome</keyword>
<dbReference type="PANTHER" id="PTHR44591">
    <property type="entry name" value="STRESS RESPONSE REGULATOR PROTEIN 1"/>
    <property type="match status" value="1"/>
</dbReference>
<dbReference type="PROSITE" id="PS50110">
    <property type="entry name" value="RESPONSE_REGULATORY"/>
    <property type="match status" value="1"/>
</dbReference>
<dbReference type="AlphaFoldDB" id="A0A0J8G8A8"/>
<dbReference type="CDD" id="cd17593">
    <property type="entry name" value="REC_CheC-like"/>
    <property type="match status" value="1"/>
</dbReference>
<dbReference type="InterPro" id="IPR011006">
    <property type="entry name" value="CheY-like_superfamily"/>
</dbReference>
<evidence type="ECO:0000313" key="4">
    <source>
        <dbReference type="EMBL" id="KMT56973.1"/>
    </source>
</evidence>
<dbReference type="STRING" id="1674920.ACR52_05160"/>
<gene>
    <name evidence="4" type="ORF">ACR52_05160</name>
</gene>
<reference evidence="4 5" key="1">
    <citation type="submission" date="2015-06" db="EMBL/GenBank/DDBJ databases">
        <title>Draft genome sequence of an Antarctic Pseudomonas sp. strain KG01 with full potential for biotechnological applications.</title>
        <authorList>
            <person name="Pavlov M.S."/>
            <person name="Lira F."/>
            <person name="Martinez J.L."/>
            <person name="Marshall S.H."/>
        </authorList>
    </citation>
    <scope>NUCLEOTIDE SEQUENCE [LARGE SCALE GENOMIC DNA]</scope>
    <source>
        <strain evidence="4 5">KG01</strain>
    </source>
</reference>
<dbReference type="OrthoDB" id="281471at2"/>
<evidence type="ECO:0000256" key="1">
    <source>
        <dbReference type="ARBA" id="ARBA00022553"/>
    </source>
</evidence>
<dbReference type="SUPFAM" id="SSF52172">
    <property type="entry name" value="CheY-like"/>
    <property type="match status" value="1"/>
</dbReference>
<evidence type="ECO:0000313" key="5">
    <source>
        <dbReference type="Proteomes" id="UP000037551"/>
    </source>
</evidence>
<dbReference type="InterPro" id="IPR050595">
    <property type="entry name" value="Bact_response_regulator"/>
</dbReference>
<name>A0A0J8G8A8_9PSED</name>
<sequence length="119" mass="12896">MKVLIADDSSMSRKMVLRSLPESLTEDVRQACNGSEVMEAYHAGQVDLLFLDLTMPVMDGFQTLEALKREDANVVVVVISADIQPLARQRVFDLGAAAFVAKPVTAEAVLNALHVIGVL</sequence>
<dbReference type="Proteomes" id="UP000037551">
    <property type="component" value="Unassembled WGS sequence"/>
</dbReference>
<evidence type="ECO:0000256" key="2">
    <source>
        <dbReference type="PROSITE-ProRule" id="PRU00169"/>
    </source>
</evidence>
<dbReference type="EMBL" id="LFMW01000002">
    <property type="protein sequence ID" value="KMT56973.1"/>
    <property type="molecule type" value="Genomic_DNA"/>
</dbReference>
<dbReference type="SMART" id="SM00448">
    <property type="entry name" value="REC"/>
    <property type="match status" value="1"/>
</dbReference>
<protein>
    <submittedName>
        <fullName evidence="4">Chemotaxis protein</fullName>
    </submittedName>
</protein>
<feature type="domain" description="Response regulatory" evidence="3">
    <location>
        <begin position="2"/>
        <end position="117"/>
    </location>
</feature>
<proteinExistence type="predicted"/>
<dbReference type="Pfam" id="PF00072">
    <property type="entry name" value="Response_reg"/>
    <property type="match status" value="1"/>
</dbReference>
<evidence type="ECO:0000259" key="3">
    <source>
        <dbReference type="PROSITE" id="PS50110"/>
    </source>
</evidence>
<accession>A0A0J8G8A8</accession>